<dbReference type="EMBL" id="CP133614">
    <property type="protein sequence ID" value="WMV20465.1"/>
    <property type="molecule type" value="Genomic_DNA"/>
</dbReference>
<evidence type="ECO:0000313" key="2">
    <source>
        <dbReference type="Proteomes" id="UP001234989"/>
    </source>
</evidence>
<protein>
    <submittedName>
        <fullName evidence="1">Uncharacterized protein</fullName>
    </submittedName>
</protein>
<proteinExistence type="predicted"/>
<evidence type="ECO:0000313" key="1">
    <source>
        <dbReference type="EMBL" id="WMV20465.1"/>
    </source>
</evidence>
<keyword evidence="2" id="KW-1185">Reference proteome</keyword>
<organism evidence="1 2">
    <name type="scientific">Solanum verrucosum</name>
    <dbReference type="NCBI Taxonomy" id="315347"/>
    <lineage>
        <taxon>Eukaryota</taxon>
        <taxon>Viridiplantae</taxon>
        <taxon>Streptophyta</taxon>
        <taxon>Embryophyta</taxon>
        <taxon>Tracheophyta</taxon>
        <taxon>Spermatophyta</taxon>
        <taxon>Magnoliopsida</taxon>
        <taxon>eudicotyledons</taxon>
        <taxon>Gunneridae</taxon>
        <taxon>Pentapetalae</taxon>
        <taxon>asterids</taxon>
        <taxon>lamiids</taxon>
        <taxon>Solanales</taxon>
        <taxon>Solanaceae</taxon>
        <taxon>Solanoideae</taxon>
        <taxon>Solaneae</taxon>
        <taxon>Solanum</taxon>
    </lineage>
</organism>
<accession>A0AAF0QDW6</accession>
<dbReference type="AlphaFoldDB" id="A0AAF0QDW6"/>
<sequence length="65" mass="7350">MPRSTSEVLACSNRNGNLCGHKERWKIVSACISGQNGRREIRGVLKIFPDVEKELLGDFLFLVYP</sequence>
<dbReference type="Proteomes" id="UP001234989">
    <property type="component" value="Chromosome 3"/>
</dbReference>
<gene>
    <name evidence="1" type="ORF">MTR67_013850</name>
</gene>
<name>A0AAF0QDW6_SOLVR</name>
<reference evidence="1" key="1">
    <citation type="submission" date="2023-08" db="EMBL/GenBank/DDBJ databases">
        <title>A de novo genome assembly of Solanum verrucosum Schlechtendal, a Mexican diploid species geographically isolated from the other diploid A-genome species in potato relatives.</title>
        <authorList>
            <person name="Hosaka K."/>
        </authorList>
    </citation>
    <scope>NUCLEOTIDE SEQUENCE</scope>
    <source>
        <tissue evidence="1">Young leaves</tissue>
    </source>
</reference>